<dbReference type="Proteomes" id="UP001500888">
    <property type="component" value="Unassembled WGS sequence"/>
</dbReference>
<evidence type="ECO:0000313" key="2">
    <source>
        <dbReference type="EMBL" id="GAA3803726.1"/>
    </source>
</evidence>
<dbReference type="PANTHER" id="PTHR43586">
    <property type="entry name" value="CYSTEINE DESULFURASE"/>
    <property type="match status" value="1"/>
</dbReference>
<dbReference type="InterPro" id="IPR000192">
    <property type="entry name" value="Aminotrans_V_dom"/>
</dbReference>
<dbReference type="RefSeq" id="WP_344938018.1">
    <property type="nucleotide sequence ID" value="NZ_BAAAZR010000004.1"/>
</dbReference>
<gene>
    <name evidence="2" type="ORF">GCM10022226_24390</name>
</gene>
<evidence type="ECO:0000313" key="3">
    <source>
        <dbReference type="Proteomes" id="UP001500888"/>
    </source>
</evidence>
<dbReference type="PANTHER" id="PTHR43586:SF21">
    <property type="entry name" value="PYRIDOXAL PHOSPHATE (PLP)-DEPENDENT ASPARTATE AMINOTRANSFERASE SUPERFAMILY"/>
    <property type="match status" value="1"/>
</dbReference>
<dbReference type="InterPro" id="IPR015424">
    <property type="entry name" value="PyrdxlP-dep_Trfase"/>
</dbReference>
<dbReference type="InterPro" id="IPR011340">
    <property type="entry name" value="Cys_dSase-rel"/>
</dbReference>
<proteinExistence type="predicted"/>
<feature type="domain" description="Aminotransferase class V" evidence="1">
    <location>
        <begin position="41"/>
        <end position="415"/>
    </location>
</feature>
<dbReference type="Gene3D" id="3.90.1150.10">
    <property type="entry name" value="Aspartate Aminotransferase, domain 1"/>
    <property type="match status" value="1"/>
</dbReference>
<reference evidence="3" key="1">
    <citation type="journal article" date="2019" name="Int. J. Syst. Evol. Microbiol.">
        <title>The Global Catalogue of Microorganisms (GCM) 10K type strain sequencing project: providing services to taxonomists for standard genome sequencing and annotation.</title>
        <authorList>
            <consortium name="The Broad Institute Genomics Platform"/>
            <consortium name="The Broad Institute Genome Sequencing Center for Infectious Disease"/>
            <person name="Wu L."/>
            <person name="Ma J."/>
        </authorList>
    </citation>
    <scope>NUCLEOTIDE SEQUENCE [LARGE SCALE GENOMIC DNA]</scope>
    <source>
        <strain evidence="3">JCM 16908</strain>
    </source>
</reference>
<dbReference type="InterPro" id="IPR015421">
    <property type="entry name" value="PyrdxlP-dep_Trfase_major"/>
</dbReference>
<accession>A0ABP7HVG9</accession>
<dbReference type="EMBL" id="BAAAZR010000004">
    <property type="protein sequence ID" value="GAA3803726.1"/>
    <property type="molecule type" value="Genomic_DNA"/>
</dbReference>
<evidence type="ECO:0000259" key="1">
    <source>
        <dbReference type="Pfam" id="PF00266"/>
    </source>
</evidence>
<dbReference type="NCBIfam" id="TIGR01976">
    <property type="entry name" value="am_tr_V_VC1184"/>
    <property type="match status" value="1"/>
</dbReference>
<organism evidence="2 3">
    <name type="scientific">Sphaerisporangium flaviroseum</name>
    <dbReference type="NCBI Taxonomy" id="509199"/>
    <lineage>
        <taxon>Bacteria</taxon>
        <taxon>Bacillati</taxon>
        <taxon>Actinomycetota</taxon>
        <taxon>Actinomycetes</taxon>
        <taxon>Streptosporangiales</taxon>
        <taxon>Streptosporangiaceae</taxon>
        <taxon>Sphaerisporangium</taxon>
    </lineage>
</organism>
<dbReference type="InterPro" id="IPR015422">
    <property type="entry name" value="PyrdxlP-dep_Trfase_small"/>
</dbReference>
<dbReference type="Pfam" id="PF00266">
    <property type="entry name" value="Aminotran_5"/>
    <property type="match status" value="1"/>
</dbReference>
<comment type="caution">
    <text evidence="2">The sequence shown here is derived from an EMBL/GenBank/DDBJ whole genome shotgun (WGS) entry which is preliminary data.</text>
</comment>
<keyword evidence="3" id="KW-1185">Reference proteome</keyword>
<dbReference type="Gene3D" id="3.40.640.10">
    <property type="entry name" value="Type I PLP-dependent aspartate aminotransferase-like (Major domain)"/>
    <property type="match status" value="1"/>
</dbReference>
<dbReference type="SUPFAM" id="SSF53383">
    <property type="entry name" value="PLP-dependent transferases"/>
    <property type="match status" value="1"/>
</dbReference>
<name>A0ABP7HVG9_9ACTN</name>
<protein>
    <submittedName>
        <fullName evidence="2">Cysteine desulfurase-like protein</fullName>
    </submittedName>
</protein>
<sequence length="425" mass="45641">MTTDLSPGQASEPTTPPLDLESVRQQFPALQRSGEDGTPIIYADAPGGTQVPQRVVQAMTSYLIETNSNIEGEYAASIATDQLILKAREYGGSFVNGDPVGVAFGQNMTTLNFLLTRAIGRTLEPGDEILTTTLDHDANVAPWLLLAEDRGLVVRQVGVTDDLRLDLDDLAAKLTPRTRVVAFTLASNAIGSVSDARQATDLAHQAGALAWVDAVAYAAHRRIDVKSIGCDVVLCSPYKFFGPHMGMAWIRPDLAETLPAERVRPAGILPPGHRFETGTLSHEALAGFVAAVDHIASLGGGEDLTTRLTSAYRAISAHEGRLAERFLDGLGQLSGWRLFGPAKYSPTQRVATFGLLGSLAPPSSLARQLAERQVYAWNGNFYALDLVRHLGVDIEEGLLRLGFCHYNTVEEVDAVLGHLSEMSGS</sequence>